<dbReference type="EC" id="4.2.1.75" evidence="2"/>
<feature type="domain" description="Tetrapyrrole biosynthesis uroporphyrinogen III synthase" evidence="1">
    <location>
        <begin position="30"/>
        <end position="204"/>
    </location>
</feature>
<dbReference type="InterPro" id="IPR036108">
    <property type="entry name" value="4pyrrol_syn_uPrphyn_synt_sf"/>
</dbReference>
<dbReference type="EMBL" id="FPHP01000001">
    <property type="protein sequence ID" value="SFV74476.1"/>
    <property type="molecule type" value="Genomic_DNA"/>
</dbReference>
<dbReference type="GO" id="GO:0033014">
    <property type="term" value="P:tetrapyrrole biosynthetic process"/>
    <property type="evidence" value="ECO:0007669"/>
    <property type="project" value="InterPro"/>
</dbReference>
<keyword evidence="2" id="KW-0456">Lyase</keyword>
<gene>
    <name evidence="2" type="ORF">MNB_SM-3-1388</name>
</gene>
<dbReference type="Gene3D" id="3.40.50.10090">
    <property type="match status" value="2"/>
</dbReference>
<sequence>MQTPIYLFATSPYEGTIHINSLDFEFFQPKIDFSSYDFFIITSKQIASVFKHFHITPPHNKALCVSSKTALAYQKIGGEILAIGNGYGDYLFEMIQQYPKEKRWLYLRAKEVASHFVQKAKEAGYKIDEIILYESRCSSKILQANIPKKAILIFTSPSSIQCFLQNHHFSLEHKVIVIGKTTAKALPKNIEYVVAKKTTIKSAVDLAITFI</sequence>
<dbReference type="Pfam" id="PF02602">
    <property type="entry name" value="HEM4"/>
    <property type="match status" value="1"/>
</dbReference>
<dbReference type="CDD" id="cd06578">
    <property type="entry name" value="HemD"/>
    <property type="match status" value="1"/>
</dbReference>
<name>A0A1W1D250_9ZZZZ</name>
<proteinExistence type="predicted"/>
<dbReference type="GO" id="GO:0004852">
    <property type="term" value="F:uroporphyrinogen-III synthase activity"/>
    <property type="evidence" value="ECO:0007669"/>
    <property type="project" value="UniProtKB-EC"/>
</dbReference>
<dbReference type="SUPFAM" id="SSF69618">
    <property type="entry name" value="HemD-like"/>
    <property type="match status" value="1"/>
</dbReference>
<evidence type="ECO:0000313" key="2">
    <source>
        <dbReference type="EMBL" id="SFV74476.1"/>
    </source>
</evidence>
<accession>A0A1W1D250</accession>
<evidence type="ECO:0000259" key="1">
    <source>
        <dbReference type="Pfam" id="PF02602"/>
    </source>
</evidence>
<dbReference type="AlphaFoldDB" id="A0A1W1D250"/>
<dbReference type="InterPro" id="IPR003754">
    <property type="entry name" value="4pyrrol_synth_uPrphyn_synth"/>
</dbReference>
<organism evidence="2">
    <name type="scientific">hydrothermal vent metagenome</name>
    <dbReference type="NCBI Taxonomy" id="652676"/>
    <lineage>
        <taxon>unclassified sequences</taxon>
        <taxon>metagenomes</taxon>
        <taxon>ecological metagenomes</taxon>
    </lineage>
</organism>
<protein>
    <submittedName>
        <fullName evidence="2">Uroporphyrinogen-III synthase</fullName>
        <ecNumber evidence="2">4.2.1.75</ecNumber>
    </submittedName>
</protein>
<reference evidence="2" key="1">
    <citation type="submission" date="2016-10" db="EMBL/GenBank/DDBJ databases">
        <authorList>
            <person name="de Groot N.N."/>
        </authorList>
    </citation>
    <scope>NUCLEOTIDE SEQUENCE</scope>
</reference>